<proteinExistence type="predicted"/>
<evidence type="ECO:0000256" key="4">
    <source>
        <dbReference type="ARBA" id="ARBA00023033"/>
    </source>
</evidence>
<gene>
    <name evidence="7" type="ORF">COO09_13250</name>
</gene>
<keyword evidence="3" id="KW-0560">Oxidoreductase</keyword>
<evidence type="ECO:0000313" key="7">
    <source>
        <dbReference type="EMBL" id="PCE41727.1"/>
    </source>
</evidence>
<feature type="region of interest" description="Disordered" evidence="5">
    <location>
        <begin position="1"/>
        <end position="41"/>
    </location>
</feature>
<evidence type="ECO:0000256" key="2">
    <source>
        <dbReference type="ARBA" id="ARBA00022643"/>
    </source>
</evidence>
<reference evidence="7 8" key="1">
    <citation type="submission" date="2017-09" db="EMBL/GenBank/DDBJ databases">
        <title>The Catabolism of 3,6-Dichlorosalicylic acid is Initiated by the Cytochrome P450 Monooxygenase DsmABC in Rhizorhabdus dicambivorans Ndbn-20.</title>
        <authorList>
            <person name="Na L."/>
        </authorList>
    </citation>
    <scope>NUCLEOTIDE SEQUENCE [LARGE SCALE GENOMIC DNA]</scope>
    <source>
        <strain evidence="7 8">Ndbn-20m</strain>
    </source>
</reference>
<dbReference type="GO" id="GO:0008726">
    <property type="term" value="F:alkanesulfonate monooxygenase activity"/>
    <property type="evidence" value="ECO:0007669"/>
    <property type="project" value="TreeGrafter"/>
</dbReference>
<keyword evidence="4" id="KW-0503">Monooxygenase</keyword>
<evidence type="ECO:0000256" key="3">
    <source>
        <dbReference type="ARBA" id="ARBA00023002"/>
    </source>
</evidence>
<evidence type="ECO:0000259" key="6">
    <source>
        <dbReference type="Pfam" id="PF00296"/>
    </source>
</evidence>
<dbReference type="KEGG" id="rdi:CMV14_18910"/>
<dbReference type="Pfam" id="PF00296">
    <property type="entry name" value="Bac_luciferase"/>
    <property type="match status" value="1"/>
</dbReference>
<dbReference type="NCBIfam" id="TIGR03619">
    <property type="entry name" value="F420_Rv2161c"/>
    <property type="match status" value="1"/>
</dbReference>
<keyword evidence="1" id="KW-0285">Flavoprotein</keyword>
<dbReference type="InterPro" id="IPR019921">
    <property type="entry name" value="Lucif-like_OxRdtase_Rv2161c"/>
</dbReference>
<evidence type="ECO:0000256" key="5">
    <source>
        <dbReference type="SAM" id="MobiDB-lite"/>
    </source>
</evidence>
<feature type="compositionally biased region" description="Low complexity" evidence="5">
    <location>
        <begin position="1"/>
        <end position="19"/>
    </location>
</feature>
<dbReference type="Gene3D" id="3.20.20.30">
    <property type="entry name" value="Luciferase-like domain"/>
    <property type="match status" value="1"/>
</dbReference>
<dbReference type="EMBL" id="NWUF01000012">
    <property type="protein sequence ID" value="PCE41727.1"/>
    <property type="molecule type" value="Genomic_DNA"/>
</dbReference>
<organism evidence="7 8">
    <name type="scientific">Rhizorhabdus dicambivorans</name>
    <dbReference type="NCBI Taxonomy" id="1850238"/>
    <lineage>
        <taxon>Bacteria</taxon>
        <taxon>Pseudomonadati</taxon>
        <taxon>Pseudomonadota</taxon>
        <taxon>Alphaproteobacteria</taxon>
        <taxon>Sphingomonadales</taxon>
        <taxon>Sphingomonadaceae</taxon>
        <taxon>Rhizorhabdus</taxon>
    </lineage>
</organism>
<keyword evidence="8" id="KW-1185">Reference proteome</keyword>
<dbReference type="Proteomes" id="UP000218934">
    <property type="component" value="Unassembled WGS sequence"/>
</dbReference>
<dbReference type="InterPro" id="IPR036661">
    <property type="entry name" value="Luciferase-like_sf"/>
</dbReference>
<keyword evidence="2" id="KW-0288">FMN</keyword>
<accession>A0A2A4FU76</accession>
<dbReference type="PANTHER" id="PTHR42847:SF4">
    <property type="entry name" value="ALKANESULFONATE MONOOXYGENASE-RELATED"/>
    <property type="match status" value="1"/>
</dbReference>
<protein>
    <submittedName>
        <fullName evidence="7">LLM class F420-dependent oxidoreductase</fullName>
    </submittedName>
</protein>
<evidence type="ECO:0000313" key="8">
    <source>
        <dbReference type="Proteomes" id="UP000218934"/>
    </source>
</evidence>
<dbReference type="InterPro" id="IPR050172">
    <property type="entry name" value="SsuD_RutA_monooxygenase"/>
</dbReference>
<dbReference type="PANTHER" id="PTHR42847">
    <property type="entry name" value="ALKANESULFONATE MONOOXYGENASE"/>
    <property type="match status" value="1"/>
</dbReference>
<dbReference type="GO" id="GO:0046306">
    <property type="term" value="P:alkanesulfonate catabolic process"/>
    <property type="evidence" value="ECO:0007669"/>
    <property type="project" value="TreeGrafter"/>
</dbReference>
<feature type="domain" description="Luciferase-like" evidence="6">
    <location>
        <begin position="57"/>
        <end position="277"/>
    </location>
</feature>
<dbReference type="InterPro" id="IPR011251">
    <property type="entry name" value="Luciferase-like_dom"/>
</dbReference>
<dbReference type="SUPFAM" id="SSF51679">
    <property type="entry name" value="Bacterial luciferase-like"/>
    <property type="match status" value="1"/>
</dbReference>
<evidence type="ECO:0000256" key="1">
    <source>
        <dbReference type="ARBA" id="ARBA00022630"/>
    </source>
</evidence>
<sequence length="341" mass="37696">MATPRWRSASRWRSGSNRSPMTSRCRNGGPRRPDSFNSRERDMATAKTKFGIQTYDYPPDQLLALAKAADRLGFEGLWMGEHYVNPSSFQSAHPGHTERSEVTEDDILGPHVTLYDPIAFLCAVAGATQHLKIGTAIVIVPLMHPLLLARATVTAWHVSGGRFRLGTGAGWLKEEFDILGVPFNERGSRLDEAIDIMQKAWAGGYFEHSGKHFQFECSQQVTKDPTPIPLVIGGNTGPALRRVARVADMWMNSAMISLEEALRLRDTIEAERRALGKNEPLSYILRPESPDVETVGSFLAEGFDHIVLWGPHLWPKGGPLSIAEKEAKLAAFAAEMGITPR</sequence>
<dbReference type="OrthoDB" id="5728724at2"/>
<name>A0A2A4FU76_9SPHN</name>
<comment type="caution">
    <text evidence="7">The sequence shown here is derived from an EMBL/GenBank/DDBJ whole genome shotgun (WGS) entry which is preliminary data.</text>
</comment>
<feature type="compositionally biased region" description="Basic and acidic residues" evidence="5">
    <location>
        <begin position="31"/>
        <end position="41"/>
    </location>
</feature>
<dbReference type="AlphaFoldDB" id="A0A2A4FU76"/>